<dbReference type="EMBL" id="CP053587">
    <property type="protein sequence ID" value="WNZ27416.1"/>
    <property type="molecule type" value="Genomic_DNA"/>
</dbReference>
<evidence type="ECO:0000313" key="1">
    <source>
        <dbReference type="EMBL" id="WNZ27416.1"/>
    </source>
</evidence>
<gene>
    <name evidence="1" type="ORF">HJG54_31525</name>
</gene>
<reference evidence="1" key="1">
    <citation type="submission" date="2020-05" db="EMBL/GenBank/DDBJ databases">
        <authorList>
            <person name="Zhu T."/>
            <person name="Keshari N."/>
            <person name="Lu X."/>
        </authorList>
    </citation>
    <scope>NUCLEOTIDE SEQUENCE</scope>
    <source>
        <strain evidence="1">NK1-12</strain>
    </source>
</reference>
<organism evidence="1">
    <name type="scientific">Leptolyngbya sp. NK1-12</name>
    <dbReference type="NCBI Taxonomy" id="2547451"/>
    <lineage>
        <taxon>Bacteria</taxon>
        <taxon>Bacillati</taxon>
        <taxon>Cyanobacteriota</taxon>
        <taxon>Cyanophyceae</taxon>
        <taxon>Leptolyngbyales</taxon>
        <taxon>Leptolyngbyaceae</taxon>
        <taxon>Leptolyngbya group</taxon>
        <taxon>Leptolyngbya</taxon>
    </lineage>
</organism>
<dbReference type="RefSeq" id="WP_316437092.1">
    <property type="nucleotide sequence ID" value="NZ_CP053587.1"/>
</dbReference>
<name>A0AA96WQU5_9CYAN</name>
<accession>A0AA96WQU5</accession>
<protein>
    <submittedName>
        <fullName evidence="1">Uncharacterized protein</fullName>
    </submittedName>
</protein>
<sequence>MPRAKVIPTLESITAQAAQLSRAERLELISILQAMDEAESAQQKPDKQTRKQIALERKGIRGGRGSFEDKYINGYGPYRYLRYWYGKTHKSVYLGRVKPSQIGEPTEE</sequence>
<proteinExistence type="predicted"/>
<dbReference type="AlphaFoldDB" id="A0AA96WQU5"/>